<evidence type="ECO:0000313" key="3">
    <source>
        <dbReference type="EMBL" id="RAL67004.1"/>
    </source>
</evidence>
<evidence type="ECO:0000256" key="2">
    <source>
        <dbReference type="SAM" id="Phobius"/>
    </source>
</evidence>
<gene>
    <name evidence="3" type="ORF">DID88_007784</name>
</gene>
<evidence type="ECO:0000313" key="4">
    <source>
        <dbReference type="Proteomes" id="UP000249056"/>
    </source>
</evidence>
<comment type="caution">
    <text evidence="3">The sequence shown here is derived from an EMBL/GenBank/DDBJ whole genome shotgun (WGS) entry which is preliminary data.</text>
</comment>
<keyword evidence="2" id="KW-1133">Transmembrane helix</keyword>
<sequence>MQDAPSNGGRRLPNRARIRFAEPTFNRIRFHQPPRKNKYKKQILEQEQRTRTPKAPAPALPIFVSYLTIGPLFVICYRSSKQETNVFIYRTGMNLNLIPFPDLSFILLSCLVSVAVQPTFMTKQK</sequence>
<dbReference type="EMBL" id="QKRW01000005">
    <property type="protein sequence ID" value="RAL67004.1"/>
    <property type="molecule type" value="Genomic_DNA"/>
</dbReference>
<evidence type="ECO:0000256" key="1">
    <source>
        <dbReference type="SAM" id="MobiDB-lite"/>
    </source>
</evidence>
<name>A0A395J4F9_9HELO</name>
<organism evidence="3 4">
    <name type="scientific">Monilinia fructigena</name>
    <dbReference type="NCBI Taxonomy" id="38457"/>
    <lineage>
        <taxon>Eukaryota</taxon>
        <taxon>Fungi</taxon>
        <taxon>Dikarya</taxon>
        <taxon>Ascomycota</taxon>
        <taxon>Pezizomycotina</taxon>
        <taxon>Leotiomycetes</taxon>
        <taxon>Helotiales</taxon>
        <taxon>Sclerotiniaceae</taxon>
        <taxon>Monilinia</taxon>
    </lineage>
</organism>
<keyword evidence="2" id="KW-0812">Transmembrane</keyword>
<dbReference type="AlphaFoldDB" id="A0A395J4F9"/>
<feature type="region of interest" description="Disordered" evidence="1">
    <location>
        <begin position="33"/>
        <end position="52"/>
    </location>
</feature>
<reference evidence="3 4" key="1">
    <citation type="submission" date="2018-06" db="EMBL/GenBank/DDBJ databases">
        <title>Genome Sequence of the Brown Rot Fungal Pathogen Monilinia fructigena.</title>
        <authorList>
            <person name="Landi L."/>
            <person name="De Miccolis Angelini R.M."/>
            <person name="Pollastro S."/>
            <person name="Abate D."/>
            <person name="Faretra F."/>
            <person name="Romanazzi G."/>
        </authorList>
    </citation>
    <scope>NUCLEOTIDE SEQUENCE [LARGE SCALE GENOMIC DNA]</scope>
    <source>
        <strain evidence="3 4">Mfrg269</strain>
    </source>
</reference>
<feature type="transmembrane region" description="Helical" evidence="2">
    <location>
        <begin position="100"/>
        <end position="120"/>
    </location>
</feature>
<accession>A0A395J4F9</accession>
<proteinExistence type="predicted"/>
<keyword evidence="4" id="KW-1185">Reference proteome</keyword>
<dbReference type="Proteomes" id="UP000249056">
    <property type="component" value="Unassembled WGS sequence"/>
</dbReference>
<keyword evidence="2" id="KW-0472">Membrane</keyword>
<feature type="transmembrane region" description="Helical" evidence="2">
    <location>
        <begin position="59"/>
        <end position="80"/>
    </location>
</feature>
<protein>
    <submittedName>
        <fullName evidence="3">Uncharacterized protein</fullName>
    </submittedName>
</protein>